<name>A1KWW7_STAAU</name>
<reference evidence="1" key="1">
    <citation type="submission" date="2001-01" db="EMBL/GenBank/DDBJ databases">
        <title>Complete nucleotide sequence of Staphylococcus aureus E-1 EDINA plasmid.</title>
        <authorList>
            <person name="Sugai M."/>
            <person name="Yamaguchi T."/>
            <person name="Hayashi T."/>
            <person name="Nakasone K."/>
            <person name="Takami H."/>
        </authorList>
    </citation>
    <scope>NUCLEOTIDE SEQUENCE</scope>
    <source>
        <strain evidence="1">E-1</strain>
        <plasmid evidence="1">EDINA plasmid</plasmid>
    </source>
</reference>
<protein>
    <submittedName>
        <fullName evidence="1">Uncharacterized protein</fullName>
    </submittedName>
</protein>
<dbReference type="AlphaFoldDB" id="A1KWW7"/>
<sequence length="34" mass="4138">MAIKDKKLQNMLSKKDIKIFIFSILDWRKEIITE</sequence>
<evidence type="ECO:0000313" key="1">
    <source>
        <dbReference type="EMBL" id="BAC54529.1"/>
    </source>
</evidence>
<dbReference type="EMBL" id="AP003089">
    <property type="protein sequence ID" value="BAC54529.1"/>
    <property type="molecule type" value="Genomic_DNA"/>
</dbReference>
<proteinExistence type="predicted"/>
<accession>A1KWW7</accession>
<organism evidence="1">
    <name type="scientific">Staphylococcus aureus</name>
    <dbReference type="NCBI Taxonomy" id="1280"/>
    <lineage>
        <taxon>Bacteria</taxon>
        <taxon>Bacillati</taxon>
        <taxon>Bacillota</taxon>
        <taxon>Bacilli</taxon>
        <taxon>Bacillales</taxon>
        <taxon>Staphylococcaceae</taxon>
        <taxon>Staphylococcus</taxon>
    </lineage>
</organism>
<geneLocation type="plasmid" evidence="1">
    <name>EDINA plasmid</name>
</geneLocation>
<keyword evidence="1" id="KW-0614">Plasmid</keyword>